<keyword evidence="3" id="KW-1185">Reference proteome</keyword>
<reference evidence="2" key="1">
    <citation type="submission" date="2022-03" db="EMBL/GenBank/DDBJ databases">
        <title>Genome Identification and Characterization of new species Bdellovibrio reynosense LBG001 sp. nov. from a Mexico soil sample.</title>
        <authorList>
            <person name="Camilli A."/>
            <person name="Ajao Y."/>
            <person name="Guo X."/>
        </authorList>
    </citation>
    <scope>NUCLEOTIDE SEQUENCE</scope>
    <source>
        <strain evidence="2">LBG001</strain>
    </source>
</reference>
<protein>
    <submittedName>
        <fullName evidence="2">Uncharacterized protein</fullName>
    </submittedName>
</protein>
<feature type="signal peptide" evidence="1">
    <location>
        <begin position="1"/>
        <end position="20"/>
    </location>
</feature>
<accession>A0ABY4C990</accession>
<evidence type="ECO:0000313" key="2">
    <source>
        <dbReference type="EMBL" id="UOF00058.1"/>
    </source>
</evidence>
<dbReference type="RefSeq" id="WP_243535656.1">
    <property type="nucleotide sequence ID" value="NZ_CP093442.1"/>
</dbReference>
<organism evidence="2 3">
    <name type="scientific">Bdellovibrio reynosensis</name>
    <dbReference type="NCBI Taxonomy" id="2835041"/>
    <lineage>
        <taxon>Bacteria</taxon>
        <taxon>Pseudomonadati</taxon>
        <taxon>Bdellovibrionota</taxon>
        <taxon>Bdellovibrionia</taxon>
        <taxon>Bdellovibrionales</taxon>
        <taxon>Pseudobdellovibrionaceae</taxon>
        <taxon>Bdellovibrio</taxon>
    </lineage>
</organism>
<evidence type="ECO:0000313" key="3">
    <source>
        <dbReference type="Proteomes" id="UP000830116"/>
    </source>
</evidence>
<feature type="chain" id="PRO_5047272311" evidence="1">
    <location>
        <begin position="21"/>
        <end position="126"/>
    </location>
</feature>
<evidence type="ECO:0000256" key="1">
    <source>
        <dbReference type="SAM" id="SignalP"/>
    </source>
</evidence>
<dbReference type="Proteomes" id="UP000830116">
    <property type="component" value="Chromosome"/>
</dbReference>
<name>A0ABY4C990_9BACT</name>
<dbReference type="EMBL" id="CP093442">
    <property type="protein sequence ID" value="UOF00058.1"/>
    <property type="molecule type" value="Genomic_DNA"/>
</dbReference>
<keyword evidence="1" id="KW-0732">Signal</keyword>
<gene>
    <name evidence="2" type="ORF">MNR06_10130</name>
</gene>
<sequence length="126" mass="14111">MKFLASAIAVILLTASVSQAKNLVCRGINESGQDVTFAIFANFQSDQKVITYVDQDHENEWIADQVAQRNKGPNVQIMGSYGSRAEYFFDLVLTAKINGKYQGSLNYVEDDSGWEYRSRVSNIVCE</sequence>
<proteinExistence type="predicted"/>